<evidence type="ECO:0000256" key="1">
    <source>
        <dbReference type="ARBA" id="ARBA00004141"/>
    </source>
</evidence>
<comment type="subcellular location">
    <subcellularLocation>
        <location evidence="1">Membrane</location>
        <topology evidence="1">Multi-pass membrane protein</topology>
    </subcellularLocation>
</comment>
<dbReference type="EMBL" id="VUJU01014466">
    <property type="protein sequence ID" value="KAF0702010.1"/>
    <property type="molecule type" value="Genomic_DNA"/>
</dbReference>
<keyword evidence="2 5" id="KW-0812">Transmembrane</keyword>
<keyword evidence="4 5" id="KW-0472">Membrane</keyword>
<evidence type="ECO:0000256" key="2">
    <source>
        <dbReference type="ARBA" id="ARBA00022692"/>
    </source>
</evidence>
<dbReference type="OrthoDB" id="6415790at2759"/>
<dbReference type="AlphaFoldDB" id="A0A6G0VQ69"/>
<dbReference type="GO" id="GO:0035348">
    <property type="term" value="P:acetyl-CoA transmembrane transport"/>
    <property type="evidence" value="ECO:0007669"/>
    <property type="project" value="InterPro"/>
</dbReference>
<dbReference type="Pfam" id="PF13000">
    <property type="entry name" value="Acatn"/>
    <property type="match status" value="1"/>
</dbReference>
<name>A0A6G0VQ69_APHCR</name>
<evidence type="ECO:0000313" key="6">
    <source>
        <dbReference type="EMBL" id="KAF0702010.1"/>
    </source>
</evidence>
<dbReference type="InterPro" id="IPR024371">
    <property type="entry name" value="AcetylCoA_trans_1-like"/>
</dbReference>
<reference evidence="6 7" key="1">
    <citation type="submission" date="2019-08" db="EMBL/GenBank/DDBJ databases">
        <title>Whole genome of Aphis craccivora.</title>
        <authorList>
            <person name="Voronova N.V."/>
            <person name="Shulinski R.S."/>
            <person name="Bandarenka Y.V."/>
            <person name="Zhorov D.G."/>
            <person name="Warner D."/>
        </authorList>
    </citation>
    <scope>NUCLEOTIDE SEQUENCE [LARGE SCALE GENOMIC DNA]</scope>
    <source>
        <strain evidence="6">180601</strain>
        <tissue evidence="6">Whole Body</tissue>
    </source>
</reference>
<protein>
    <submittedName>
        <fullName evidence="6">Acetyl-coenzyme A transporter 1-like</fullName>
    </submittedName>
</protein>
<keyword evidence="7" id="KW-1185">Reference proteome</keyword>
<feature type="transmembrane region" description="Helical" evidence="5">
    <location>
        <begin position="29"/>
        <end position="52"/>
    </location>
</feature>
<dbReference type="GO" id="GO:0008521">
    <property type="term" value="F:acetyl-CoA transmembrane transporter activity"/>
    <property type="evidence" value="ECO:0007669"/>
    <property type="project" value="InterPro"/>
</dbReference>
<dbReference type="InterPro" id="IPR004752">
    <property type="entry name" value="AmpG_permease/AT-1"/>
</dbReference>
<evidence type="ECO:0000256" key="3">
    <source>
        <dbReference type="ARBA" id="ARBA00022989"/>
    </source>
</evidence>
<dbReference type="PANTHER" id="PTHR12778">
    <property type="entry name" value="SOLUTE CARRIER FAMILY 33 ACETYL-COA TRANSPORTER -RELATED"/>
    <property type="match status" value="1"/>
</dbReference>
<dbReference type="PANTHER" id="PTHR12778:SF9">
    <property type="entry name" value="ACETYL-COENZYME A TRANSPORTER 1"/>
    <property type="match status" value="1"/>
</dbReference>
<comment type="caution">
    <text evidence="6">The sequence shown here is derived from an EMBL/GenBank/DDBJ whole genome shotgun (WGS) entry which is preliminary data.</text>
</comment>
<sequence>MRGIAGTGLCARIPVLLQINQNETYKKQALFSIVTWLYSLKMLWAPLVHALYVQKMGKRKILANTMCTVYPKHCNNIAHRLL</sequence>
<gene>
    <name evidence="6" type="ORF">FWK35_00035970</name>
</gene>
<dbReference type="GO" id="GO:0016020">
    <property type="term" value="C:membrane"/>
    <property type="evidence" value="ECO:0007669"/>
    <property type="project" value="UniProtKB-SubCell"/>
</dbReference>
<keyword evidence="3 5" id="KW-1133">Transmembrane helix</keyword>
<evidence type="ECO:0000313" key="7">
    <source>
        <dbReference type="Proteomes" id="UP000478052"/>
    </source>
</evidence>
<evidence type="ECO:0000256" key="4">
    <source>
        <dbReference type="ARBA" id="ARBA00023136"/>
    </source>
</evidence>
<accession>A0A6G0VQ69</accession>
<evidence type="ECO:0000256" key="5">
    <source>
        <dbReference type="SAM" id="Phobius"/>
    </source>
</evidence>
<dbReference type="Proteomes" id="UP000478052">
    <property type="component" value="Unassembled WGS sequence"/>
</dbReference>
<proteinExistence type="predicted"/>
<organism evidence="6 7">
    <name type="scientific">Aphis craccivora</name>
    <name type="common">Cowpea aphid</name>
    <dbReference type="NCBI Taxonomy" id="307492"/>
    <lineage>
        <taxon>Eukaryota</taxon>
        <taxon>Metazoa</taxon>
        <taxon>Ecdysozoa</taxon>
        <taxon>Arthropoda</taxon>
        <taxon>Hexapoda</taxon>
        <taxon>Insecta</taxon>
        <taxon>Pterygota</taxon>
        <taxon>Neoptera</taxon>
        <taxon>Paraneoptera</taxon>
        <taxon>Hemiptera</taxon>
        <taxon>Sternorrhyncha</taxon>
        <taxon>Aphidomorpha</taxon>
        <taxon>Aphidoidea</taxon>
        <taxon>Aphididae</taxon>
        <taxon>Aphidini</taxon>
        <taxon>Aphis</taxon>
        <taxon>Aphis</taxon>
    </lineage>
</organism>